<evidence type="ECO:0000313" key="2">
    <source>
        <dbReference type="Proteomes" id="UP000075737"/>
    </source>
</evidence>
<dbReference type="RefSeq" id="WP_068748060.1">
    <property type="nucleotide sequence ID" value="NZ_LOHZ01000025.1"/>
</dbReference>
<dbReference type="AlphaFoldDB" id="A0A162MLP4"/>
<gene>
    <name evidence="1" type="ORF">ATZ99_09070</name>
</gene>
<dbReference type="EMBL" id="LOHZ01000025">
    <property type="protein sequence ID" value="KYO66664.1"/>
    <property type="molecule type" value="Genomic_DNA"/>
</dbReference>
<dbReference type="OrthoDB" id="2087623at2"/>
<sequence>MVDSVKTVVVEEVSKQIIENATPIPCSEGILGGVAVTGFIDVEKIIKICGYKTKFFFLEKKLPFSYVLLNLDPLREREQQ</sequence>
<protein>
    <submittedName>
        <fullName evidence="1">Uncharacterized protein</fullName>
    </submittedName>
</protein>
<name>A0A162MLP4_9FIRM</name>
<reference evidence="1 2" key="1">
    <citation type="submission" date="2015-12" db="EMBL/GenBank/DDBJ databases">
        <title>Draft genome of Thermovenabulum gondwanense isolated from a red thermophilic microbial mat colonisisng an outflow channel of a bore well.</title>
        <authorList>
            <person name="Patel B.K."/>
        </authorList>
    </citation>
    <scope>NUCLEOTIDE SEQUENCE [LARGE SCALE GENOMIC DNA]</scope>
    <source>
        <strain evidence="1 2">R270</strain>
    </source>
</reference>
<accession>A0A162MLP4</accession>
<organism evidence="1 2">
    <name type="scientific">Thermovenabulum gondwanense</name>
    <dbReference type="NCBI Taxonomy" id="520767"/>
    <lineage>
        <taxon>Bacteria</taxon>
        <taxon>Bacillati</taxon>
        <taxon>Bacillota</taxon>
        <taxon>Clostridia</taxon>
        <taxon>Thermosediminibacterales</taxon>
        <taxon>Thermosediminibacteraceae</taxon>
        <taxon>Thermovenabulum</taxon>
    </lineage>
</organism>
<proteinExistence type="predicted"/>
<keyword evidence="2" id="KW-1185">Reference proteome</keyword>
<dbReference type="Proteomes" id="UP000075737">
    <property type="component" value="Unassembled WGS sequence"/>
</dbReference>
<evidence type="ECO:0000313" key="1">
    <source>
        <dbReference type="EMBL" id="KYO66664.1"/>
    </source>
</evidence>
<comment type="caution">
    <text evidence="1">The sequence shown here is derived from an EMBL/GenBank/DDBJ whole genome shotgun (WGS) entry which is preliminary data.</text>
</comment>